<feature type="domain" description="C2H2-type" evidence="13">
    <location>
        <begin position="60"/>
        <end position="87"/>
    </location>
</feature>
<dbReference type="Proteomes" id="UP000276776">
    <property type="component" value="Unassembled WGS sequence"/>
</dbReference>
<evidence type="ECO:0000313" key="14">
    <source>
        <dbReference type="EMBL" id="VDM99526.1"/>
    </source>
</evidence>
<evidence type="ECO:0000256" key="12">
    <source>
        <dbReference type="SAM" id="MobiDB-lite"/>
    </source>
</evidence>
<sequence>VESTDIADQRNPSTFDSGGRVVRHETDEKTSTVENFPMKQVSQADSSKHTTRIPTSDKTFKCDDCGRCFNRPNILKTHQRIHTGEKPFIDRLSIDPRTERAITNRIPPVQSQQSQMKITDTEVNIDCIMFYAGL</sequence>
<dbReference type="FunFam" id="3.30.160.60:FF:000478">
    <property type="entry name" value="Zinc finger protein 133"/>
    <property type="match status" value="1"/>
</dbReference>
<evidence type="ECO:0000256" key="1">
    <source>
        <dbReference type="ARBA" id="ARBA00004123"/>
    </source>
</evidence>
<evidence type="ECO:0000313" key="16">
    <source>
        <dbReference type="WBParaSite" id="TCLT_0000318201-mRNA-1"/>
    </source>
</evidence>
<dbReference type="EMBL" id="UYYF01001098">
    <property type="protein sequence ID" value="VDM99526.1"/>
    <property type="molecule type" value="Genomic_DNA"/>
</dbReference>
<dbReference type="SUPFAM" id="SSF57667">
    <property type="entry name" value="beta-beta-alpha zinc fingers"/>
    <property type="match status" value="1"/>
</dbReference>
<feature type="region of interest" description="Disordered" evidence="12">
    <location>
        <begin position="1"/>
        <end position="56"/>
    </location>
</feature>
<evidence type="ECO:0000259" key="13">
    <source>
        <dbReference type="PROSITE" id="PS50157"/>
    </source>
</evidence>
<name>A0A0N5CSI0_THECL</name>
<dbReference type="STRING" id="103827.A0A0N5CSI0"/>
<dbReference type="PROSITE" id="PS00028">
    <property type="entry name" value="ZINC_FINGER_C2H2_1"/>
    <property type="match status" value="1"/>
</dbReference>
<keyword evidence="5 11" id="KW-0863">Zinc-finger</keyword>
<dbReference type="PANTHER" id="PTHR24393:SF15">
    <property type="entry name" value="IP01243P-RELATED"/>
    <property type="match status" value="1"/>
</dbReference>
<keyword evidence="3" id="KW-0479">Metal-binding</keyword>
<evidence type="ECO:0000256" key="6">
    <source>
        <dbReference type="ARBA" id="ARBA00022833"/>
    </source>
</evidence>
<evidence type="ECO:0000256" key="11">
    <source>
        <dbReference type="PROSITE-ProRule" id="PRU00042"/>
    </source>
</evidence>
<evidence type="ECO:0000256" key="8">
    <source>
        <dbReference type="ARBA" id="ARBA00023125"/>
    </source>
</evidence>
<dbReference type="GO" id="GO:0005634">
    <property type="term" value="C:nucleus"/>
    <property type="evidence" value="ECO:0007669"/>
    <property type="project" value="UniProtKB-SubCell"/>
</dbReference>
<reference evidence="14 15" key="2">
    <citation type="submission" date="2018-11" db="EMBL/GenBank/DDBJ databases">
        <authorList>
            <consortium name="Pathogen Informatics"/>
        </authorList>
    </citation>
    <scope>NUCLEOTIDE SEQUENCE [LARGE SCALE GENOMIC DNA]</scope>
</reference>
<evidence type="ECO:0000313" key="15">
    <source>
        <dbReference type="Proteomes" id="UP000276776"/>
    </source>
</evidence>
<dbReference type="WBParaSite" id="TCLT_0000318201-mRNA-1">
    <property type="protein sequence ID" value="TCLT_0000318201-mRNA-1"/>
    <property type="gene ID" value="TCLT_0000318201"/>
</dbReference>
<evidence type="ECO:0000256" key="10">
    <source>
        <dbReference type="ARBA" id="ARBA00023242"/>
    </source>
</evidence>
<evidence type="ECO:0000256" key="7">
    <source>
        <dbReference type="ARBA" id="ARBA00023015"/>
    </source>
</evidence>
<keyword evidence="4" id="KW-0677">Repeat</keyword>
<organism evidence="16">
    <name type="scientific">Thelazia callipaeda</name>
    <name type="common">Oriental eyeworm</name>
    <name type="synonym">Parasitic nematode</name>
    <dbReference type="NCBI Taxonomy" id="103827"/>
    <lineage>
        <taxon>Eukaryota</taxon>
        <taxon>Metazoa</taxon>
        <taxon>Ecdysozoa</taxon>
        <taxon>Nematoda</taxon>
        <taxon>Chromadorea</taxon>
        <taxon>Rhabditida</taxon>
        <taxon>Spirurina</taxon>
        <taxon>Spiruromorpha</taxon>
        <taxon>Thelazioidea</taxon>
        <taxon>Thelaziidae</taxon>
        <taxon>Thelazia</taxon>
    </lineage>
</organism>
<feature type="compositionally biased region" description="Basic and acidic residues" evidence="12">
    <location>
        <begin position="22"/>
        <end position="31"/>
    </location>
</feature>
<evidence type="ECO:0000256" key="3">
    <source>
        <dbReference type="ARBA" id="ARBA00022723"/>
    </source>
</evidence>
<dbReference type="InterPro" id="IPR036236">
    <property type="entry name" value="Znf_C2H2_sf"/>
</dbReference>
<evidence type="ECO:0000256" key="2">
    <source>
        <dbReference type="ARBA" id="ARBA00006991"/>
    </source>
</evidence>
<evidence type="ECO:0000256" key="9">
    <source>
        <dbReference type="ARBA" id="ARBA00023163"/>
    </source>
</evidence>
<comment type="subcellular location">
    <subcellularLocation>
        <location evidence="1">Nucleus</location>
    </subcellularLocation>
</comment>
<comment type="similarity">
    <text evidence="2">Belongs to the krueppel C2H2-type zinc-finger protein family.</text>
</comment>
<keyword evidence="8" id="KW-0238">DNA-binding</keyword>
<dbReference type="GO" id="GO:0001228">
    <property type="term" value="F:DNA-binding transcription activator activity, RNA polymerase II-specific"/>
    <property type="evidence" value="ECO:0007669"/>
    <property type="project" value="TreeGrafter"/>
</dbReference>
<reference evidence="16" key="1">
    <citation type="submission" date="2017-02" db="UniProtKB">
        <authorList>
            <consortium name="WormBaseParasite"/>
        </authorList>
    </citation>
    <scope>IDENTIFICATION</scope>
</reference>
<keyword evidence="9" id="KW-0804">Transcription</keyword>
<dbReference type="PROSITE" id="PS50157">
    <property type="entry name" value="ZINC_FINGER_C2H2_2"/>
    <property type="match status" value="1"/>
</dbReference>
<dbReference type="GO" id="GO:0000978">
    <property type="term" value="F:RNA polymerase II cis-regulatory region sequence-specific DNA binding"/>
    <property type="evidence" value="ECO:0007669"/>
    <property type="project" value="TreeGrafter"/>
</dbReference>
<dbReference type="PANTHER" id="PTHR24393">
    <property type="entry name" value="ZINC FINGER PROTEIN"/>
    <property type="match status" value="1"/>
</dbReference>
<proteinExistence type="inferred from homology"/>
<dbReference type="GO" id="GO:0008270">
    <property type="term" value="F:zinc ion binding"/>
    <property type="evidence" value="ECO:0007669"/>
    <property type="project" value="UniProtKB-KW"/>
</dbReference>
<keyword evidence="15" id="KW-1185">Reference proteome</keyword>
<protein>
    <submittedName>
        <fullName evidence="16">C2H2-type domain-containing protein</fullName>
    </submittedName>
</protein>
<evidence type="ECO:0000256" key="5">
    <source>
        <dbReference type="ARBA" id="ARBA00022771"/>
    </source>
</evidence>
<keyword evidence="10" id="KW-0539">Nucleus</keyword>
<dbReference type="InterPro" id="IPR013087">
    <property type="entry name" value="Znf_C2H2_type"/>
</dbReference>
<gene>
    <name evidence="14" type="ORF">TCLT_LOCUS3181</name>
</gene>
<keyword evidence="7" id="KW-0805">Transcription regulation</keyword>
<evidence type="ECO:0000256" key="4">
    <source>
        <dbReference type="ARBA" id="ARBA00022737"/>
    </source>
</evidence>
<keyword evidence="6" id="KW-0862">Zinc</keyword>
<dbReference type="SMART" id="SM00355">
    <property type="entry name" value="ZnF_C2H2"/>
    <property type="match status" value="1"/>
</dbReference>
<dbReference type="OrthoDB" id="8922241at2759"/>
<accession>A0A0N5CSI0</accession>
<dbReference type="Gene3D" id="3.30.160.60">
    <property type="entry name" value="Classic Zinc Finger"/>
    <property type="match status" value="1"/>
</dbReference>
<dbReference type="AlphaFoldDB" id="A0A0N5CSI0"/>